<accession>A0A9N9R6G7</accession>
<keyword evidence="4" id="KW-0175">Coiled coil</keyword>
<reference evidence="7" key="1">
    <citation type="submission" date="2021-12" db="EMBL/GenBank/DDBJ databases">
        <authorList>
            <person name="King R."/>
        </authorList>
    </citation>
    <scope>NUCLEOTIDE SEQUENCE</scope>
</reference>
<feature type="coiled-coil region" evidence="4">
    <location>
        <begin position="104"/>
        <end position="152"/>
    </location>
</feature>
<evidence type="ECO:0000259" key="6">
    <source>
        <dbReference type="Pfam" id="PF00628"/>
    </source>
</evidence>
<name>A0A9N9R6G7_9NEOP</name>
<organism evidence="7 8">
    <name type="scientific">Diatraea saccharalis</name>
    <name type="common">sugarcane borer</name>
    <dbReference type="NCBI Taxonomy" id="40085"/>
    <lineage>
        <taxon>Eukaryota</taxon>
        <taxon>Metazoa</taxon>
        <taxon>Ecdysozoa</taxon>
        <taxon>Arthropoda</taxon>
        <taxon>Hexapoda</taxon>
        <taxon>Insecta</taxon>
        <taxon>Pterygota</taxon>
        <taxon>Neoptera</taxon>
        <taxon>Endopterygota</taxon>
        <taxon>Lepidoptera</taxon>
        <taxon>Glossata</taxon>
        <taxon>Ditrysia</taxon>
        <taxon>Pyraloidea</taxon>
        <taxon>Crambidae</taxon>
        <taxon>Crambinae</taxon>
        <taxon>Diatraea</taxon>
    </lineage>
</organism>
<dbReference type="InterPro" id="IPR013083">
    <property type="entry name" value="Znf_RING/FYVE/PHD"/>
</dbReference>
<feature type="region of interest" description="Disordered" evidence="5">
    <location>
        <begin position="48"/>
        <end position="71"/>
    </location>
</feature>
<evidence type="ECO:0000313" key="7">
    <source>
        <dbReference type="EMBL" id="CAG9790259.1"/>
    </source>
</evidence>
<dbReference type="InterPro" id="IPR011011">
    <property type="entry name" value="Znf_FYVE_PHD"/>
</dbReference>
<keyword evidence="3" id="KW-0862">Zinc</keyword>
<dbReference type="CDD" id="cd15489">
    <property type="entry name" value="PHD_SF"/>
    <property type="match status" value="1"/>
</dbReference>
<dbReference type="SUPFAM" id="SSF57903">
    <property type="entry name" value="FYVE/PHD zinc finger"/>
    <property type="match status" value="1"/>
</dbReference>
<evidence type="ECO:0000313" key="8">
    <source>
        <dbReference type="Proteomes" id="UP001153714"/>
    </source>
</evidence>
<dbReference type="GO" id="GO:0008270">
    <property type="term" value="F:zinc ion binding"/>
    <property type="evidence" value="ECO:0007669"/>
    <property type="project" value="UniProtKB-KW"/>
</dbReference>
<dbReference type="EMBL" id="OU893352">
    <property type="protein sequence ID" value="CAG9790259.1"/>
    <property type="molecule type" value="Genomic_DNA"/>
</dbReference>
<feature type="region of interest" description="Disordered" evidence="5">
    <location>
        <begin position="179"/>
        <end position="204"/>
    </location>
</feature>
<reference evidence="7" key="2">
    <citation type="submission" date="2022-10" db="EMBL/GenBank/DDBJ databases">
        <authorList>
            <consortium name="ENA_rothamsted_submissions"/>
            <consortium name="culmorum"/>
            <person name="King R."/>
        </authorList>
    </citation>
    <scope>NUCLEOTIDE SEQUENCE</scope>
</reference>
<evidence type="ECO:0000256" key="4">
    <source>
        <dbReference type="SAM" id="Coils"/>
    </source>
</evidence>
<dbReference type="OrthoDB" id="7490514at2759"/>
<evidence type="ECO:0000256" key="2">
    <source>
        <dbReference type="ARBA" id="ARBA00022771"/>
    </source>
</evidence>
<evidence type="ECO:0000256" key="3">
    <source>
        <dbReference type="ARBA" id="ARBA00022833"/>
    </source>
</evidence>
<keyword evidence="8" id="KW-1185">Reference proteome</keyword>
<dbReference type="Gene3D" id="3.30.40.10">
    <property type="entry name" value="Zinc/RING finger domain, C3HC4 (zinc finger)"/>
    <property type="match status" value="1"/>
</dbReference>
<dbReference type="Pfam" id="PF00628">
    <property type="entry name" value="PHD"/>
    <property type="match status" value="1"/>
</dbReference>
<keyword evidence="1" id="KW-0479">Metal-binding</keyword>
<dbReference type="AlphaFoldDB" id="A0A9N9R6G7"/>
<dbReference type="Proteomes" id="UP001153714">
    <property type="component" value="Chromosome 21"/>
</dbReference>
<protein>
    <recommendedName>
        <fullName evidence="6">PHD-type domain-containing protein</fullName>
    </recommendedName>
</protein>
<evidence type="ECO:0000256" key="5">
    <source>
        <dbReference type="SAM" id="MobiDB-lite"/>
    </source>
</evidence>
<evidence type="ECO:0000256" key="1">
    <source>
        <dbReference type="ARBA" id="ARBA00022723"/>
    </source>
</evidence>
<proteinExistence type="predicted"/>
<gene>
    <name evidence="7" type="ORF">DIATSA_LOCUS7928</name>
</gene>
<sequence>MPSCGAFGKFLSALGAAICGQCTGKYHKACLGLSEKAKLSKNWTCPNCPNTTRKSDNTPVKGVIDQSDDDLSPAKVAPVADVLSVCQSSRAPDENDMLDWRRALAEWTDEMRKFRGEMVRLRESITSITARLDGTDRRLDDLTHRIEALESKTDSGRVPEMERVIESLKSELSERDRESLLADLDIGQVPEEKGENVMQKENGQ</sequence>
<keyword evidence="2" id="KW-0863">Zinc-finger</keyword>
<dbReference type="InterPro" id="IPR019787">
    <property type="entry name" value="Znf_PHD-finger"/>
</dbReference>
<feature type="domain" description="PHD-type" evidence="6">
    <location>
        <begin position="18"/>
        <end position="48"/>
    </location>
</feature>